<name>A0A4R3UQE2_9BURK</name>
<dbReference type="OrthoDB" id="9133588at2"/>
<proteinExistence type="predicted"/>
<reference evidence="1 2" key="1">
    <citation type="submission" date="2019-03" db="EMBL/GenBank/DDBJ databases">
        <title>Genomic Encyclopedia of Type Strains, Phase IV (KMG-IV): sequencing the most valuable type-strain genomes for metagenomic binning, comparative biology and taxonomic classification.</title>
        <authorList>
            <person name="Goeker M."/>
        </authorList>
    </citation>
    <scope>NUCLEOTIDE SEQUENCE [LARGE SCALE GENOMIC DNA]</scope>
    <source>
        <strain evidence="1 2">DSM 100048</strain>
    </source>
</reference>
<dbReference type="AlphaFoldDB" id="A0A4R3UQE2"/>
<protein>
    <recommendedName>
        <fullName evidence="3">Tetratricopeptide repeat protein</fullName>
    </recommendedName>
</protein>
<organism evidence="1 2">
    <name type="scientific">Paracandidimonas soli</name>
    <dbReference type="NCBI Taxonomy" id="1917182"/>
    <lineage>
        <taxon>Bacteria</taxon>
        <taxon>Pseudomonadati</taxon>
        <taxon>Pseudomonadota</taxon>
        <taxon>Betaproteobacteria</taxon>
        <taxon>Burkholderiales</taxon>
        <taxon>Alcaligenaceae</taxon>
        <taxon>Paracandidimonas</taxon>
    </lineage>
</organism>
<dbReference type="InterPro" id="IPR011990">
    <property type="entry name" value="TPR-like_helical_dom_sf"/>
</dbReference>
<evidence type="ECO:0000313" key="2">
    <source>
        <dbReference type="Proteomes" id="UP000294692"/>
    </source>
</evidence>
<sequence length="151" mass="16842">MSDVISLPPDIEEKLYAHGALGREAMEAGDIAAAEAHFLDAWACIPDPKLGHDHAASMAVALTGFYRDAGRIDQAGKWLAIAREAYGPDPDPDTEFLAATVHFAAGEEDEAFDIFDALYRQYRKRPFQEEDPRYLDFYLVRAARRKSRPVA</sequence>
<dbReference type="EMBL" id="SMBX01000013">
    <property type="protein sequence ID" value="TCU93001.1"/>
    <property type="molecule type" value="Genomic_DNA"/>
</dbReference>
<dbReference type="SUPFAM" id="SSF48452">
    <property type="entry name" value="TPR-like"/>
    <property type="match status" value="1"/>
</dbReference>
<keyword evidence="2" id="KW-1185">Reference proteome</keyword>
<dbReference type="Gene3D" id="1.25.40.10">
    <property type="entry name" value="Tetratricopeptide repeat domain"/>
    <property type="match status" value="1"/>
</dbReference>
<evidence type="ECO:0000313" key="1">
    <source>
        <dbReference type="EMBL" id="TCU93001.1"/>
    </source>
</evidence>
<dbReference type="RefSeq" id="WP_132478194.1">
    <property type="nucleotide sequence ID" value="NZ_JBEBWM010000005.1"/>
</dbReference>
<evidence type="ECO:0008006" key="3">
    <source>
        <dbReference type="Google" id="ProtNLM"/>
    </source>
</evidence>
<dbReference type="Proteomes" id="UP000294692">
    <property type="component" value="Unassembled WGS sequence"/>
</dbReference>
<comment type="caution">
    <text evidence="1">The sequence shown here is derived from an EMBL/GenBank/DDBJ whole genome shotgun (WGS) entry which is preliminary data.</text>
</comment>
<accession>A0A4R3UQE2</accession>
<gene>
    <name evidence="1" type="ORF">EV686_11322</name>
</gene>